<evidence type="ECO:0000313" key="2">
    <source>
        <dbReference type="Proteomes" id="UP000243661"/>
    </source>
</evidence>
<evidence type="ECO:0000313" key="1">
    <source>
        <dbReference type="EMBL" id="SCC73275.1"/>
    </source>
</evidence>
<reference evidence="1 2" key="1">
    <citation type="submission" date="2016-08" db="EMBL/GenBank/DDBJ databases">
        <authorList>
            <person name="Seilhamer J.J."/>
        </authorList>
    </citation>
    <scope>NUCLEOTIDE SEQUENCE [LARGE SCALE GENOMIC DNA]</scope>
    <source>
        <strain evidence="1 2">ANC 4874</strain>
    </source>
</reference>
<dbReference type="OrthoDB" id="5149141at2"/>
<organism evidence="1 2">
    <name type="scientific">Acinetobacter albensis</name>
    <dbReference type="NCBI Taxonomy" id="1673609"/>
    <lineage>
        <taxon>Bacteria</taxon>
        <taxon>Pseudomonadati</taxon>
        <taxon>Pseudomonadota</taxon>
        <taxon>Gammaproteobacteria</taxon>
        <taxon>Moraxellales</taxon>
        <taxon>Moraxellaceae</taxon>
        <taxon>Acinetobacter</taxon>
    </lineage>
</organism>
<proteinExistence type="predicted"/>
<name>A0A1C4GZ61_9GAMM</name>
<evidence type="ECO:0008006" key="3">
    <source>
        <dbReference type="Google" id="ProtNLM"/>
    </source>
</evidence>
<dbReference type="AlphaFoldDB" id="A0A1C4GZ61"/>
<accession>A0A1C4GZ61</accession>
<dbReference type="Proteomes" id="UP000243661">
    <property type="component" value="Unassembled WGS sequence"/>
</dbReference>
<protein>
    <recommendedName>
        <fullName evidence="3">Abortive infection C-terminus</fullName>
    </recommendedName>
</protein>
<sequence>MNWLAAYSNLFNLINDNSDGNTYFSGSKFIKFIQKYNSNIPNYTLYIGERNNKNLSTSRYDYYWDLIKELDDRNKLNFFIEMIFVIKPYKNTQDLENIINAVNLNSVPVNNFNHNIWNAQKLNKILDDIDSSIKLGEFNRTVTLSYTCLEGLYKAYMNKYLPKQSNVTDLIPMSKLVRDDIDQRLKSKGPYPTQMIVCISTLTNVIANSRNSFSESHFDQDANKWIANFARDLLNSVARLILHFI</sequence>
<gene>
    <name evidence="1" type="ORF">GA0116959_11819</name>
</gene>
<dbReference type="RefSeq" id="WP_053579693.1">
    <property type="nucleotide sequence ID" value="NZ_FMBK01000018.1"/>
</dbReference>
<dbReference type="EMBL" id="FMBK01000018">
    <property type="protein sequence ID" value="SCC73275.1"/>
    <property type="molecule type" value="Genomic_DNA"/>
</dbReference>